<keyword evidence="11" id="KW-1185">Reference proteome</keyword>
<dbReference type="VEuPathDB" id="AmoebaDB:DICPUDRAFT_8673"/>
<dbReference type="InterPro" id="IPR019821">
    <property type="entry name" value="Kinesin_motor_CS"/>
</dbReference>
<keyword evidence="3 7" id="KW-0547">Nucleotide-binding</keyword>
<evidence type="ECO:0000256" key="8">
    <source>
        <dbReference type="RuleBase" id="RU000394"/>
    </source>
</evidence>
<dbReference type="InterPro" id="IPR027640">
    <property type="entry name" value="Kinesin-like_fam"/>
</dbReference>
<evidence type="ECO:0000256" key="7">
    <source>
        <dbReference type="PROSITE-ProRule" id="PRU00283"/>
    </source>
</evidence>
<comment type="similarity">
    <text evidence="7 8">Belongs to the TRAFAC class myosin-kinesin ATPase superfamily. Kinesin family.</text>
</comment>
<dbReference type="GO" id="GO:0005874">
    <property type="term" value="C:microtubule"/>
    <property type="evidence" value="ECO:0000318"/>
    <property type="project" value="GO_Central"/>
</dbReference>
<proteinExistence type="inferred from homology"/>
<evidence type="ECO:0000313" key="11">
    <source>
        <dbReference type="Proteomes" id="UP000001064"/>
    </source>
</evidence>
<dbReference type="STRING" id="5786.F0ZM26"/>
<dbReference type="OrthoDB" id="123929at2759"/>
<dbReference type="PANTHER" id="PTHR47968">
    <property type="entry name" value="CENTROMERE PROTEIN E"/>
    <property type="match status" value="1"/>
</dbReference>
<dbReference type="eggNOG" id="KOG4280">
    <property type="taxonomic scope" value="Eukaryota"/>
</dbReference>
<dbReference type="RefSeq" id="XP_003288468.1">
    <property type="nucleotide sequence ID" value="XM_003288420.1"/>
</dbReference>
<dbReference type="SUPFAM" id="SSF52540">
    <property type="entry name" value="P-loop containing nucleoside triphosphate hydrolases"/>
    <property type="match status" value="1"/>
</dbReference>
<accession>F0ZM26</accession>
<dbReference type="GO" id="GO:0005634">
    <property type="term" value="C:nucleus"/>
    <property type="evidence" value="ECO:0000318"/>
    <property type="project" value="GO_Central"/>
</dbReference>
<evidence type="ECO:0000256" key="1">
    <source>
        <dbReference type="ARBA" id="ARBA00022448"/>
    </source>
</evidence>
<gene>
    <name evidence="10" type="ORF">DICPUDRAFT_8673</name>
</gene>
<feature type="binding site" evidence="7">
    <location>
        <begin position="17"/>
        <end position="24"/>
    </location>
    <ligand>
        <name>ATP</name>
        <dbReference type="ChEBI" id="CHEBI:30616"/>
    </ligand>
</feature>
<reference evidence="11" key="1">
    <citation type="journal article" date="2011" name="Genome Biol.">
        <title>Comparative genomics of the social amoebae Dictyostelium discoideum and Dictyostelium purpureum.</title>
        <authorList>
            <consortium name="US DOE Joint Genome Institute (JGI-PGF)"/>
            <person name="Sucgang R."/>
            <person name="Kuo A."/>
            <person name="Tian X."/>
            <person name="Salerno W."/>
            <person name="Parikh A."/>
            <person name="Feasley C.L."/>
            <person name="Dalin E."/>
            <person name="Tu H."/>
            <person name="Huang E."/>
            <person name="Barry K."/>
            <person name="Lindquist E."/>
            <person name="Shapiro H."/>
            <person name="Bruce D."/>
            <person name="Schmutz J."/>
            <person name="Salamov A."/>
            <person name="Fey P."/>
            <person name="Gaudet P."/>
            <person name="Anjard C."/>
            <person name="Babu M.M."/>
            <person name="Basu S."/>
            <person name="Bushmanova Y."/>
            <person name="van der Wel H."/>
            <person name="Katoh-Kurasawa M."/>
            <person name="Dinh C."/>
            <person name="Coutinho P.M."/>
            <person name="Saito T."/>
            <person name="Elias M."/>
            <person name="Schaap P."/>
            <person name="Kay R.R."/>
            <person name="Henrissat B."/>
            <person name="Eichinger L."/>
            <person name="Rivero F."/>
            <person name="Putnam N.H."/>
            <person name="West C.M."/>
            <person name="Loomis W.F."/>
            <person name="Chisholm R.L."/>
            <person name="Shaulsky G."/>
            <person name="Strassmann J.E."/>
            <person name="Queller D.C."/>
            <person name="Kuspa A."/>
            <person name="Grigoriev I.V."/>
        </authorList>
    </citation>
    <scope>NUCLEOTIDE SEQUENCE [LARGE SCALE GENOMIC DNA]</scope>
    <source>
        <strain evidence="11">QSDP1</strain>
    </source>
</reference>
<dbReference type="Proteomes" id="UP000001064">
    <property type="component" value="Unassembled WGS sequence"/>
</dbReference>
<dbReference type="GO" id="GO:0005737">
    <property type="term" value="C:cytoplasm"/>
    <property type="evidence" value="ECO:0000318"/>
    <property type="project" value="GO_Central"/>
</dbReference>
<evidence type="ECO:0000256" key="3">
    <source>
        <dbReference type="ARBA" id="ARBA00022741"/>
    </source>
</evidence>
<keyword evidence="6 7" id="KW-0505">Motor protein</keyword>
<sequence length="260" mass="29287">LIQSFLNGHNILLLAYGVTNAGKTYTISGSKKNPGIIRRSLEVIFDIQMSDQYKYSIEMSYYEIHKKNLNDLLLYPNDKRVPLKIECEDKTVNIRNLQRIRIDSVEAALDIIALGEANRKVGNTKLNNKSSRSHAVLVLRLTAKPRNVPKEENPAKRCSKLCIIDLAGSERASRTEAVGDRLKEASNINTSLFILGKCIEVYVQNNSNVIPWRESDLTRICQEYFVGNGKAAMIVNVSPTMRDSEETLNVLRFSANAKEI</sequence>
<evidence type="ECO:0000256" key="5">
    <source>
        <dbReference type="ARBA" id="ARBA00023054"/>
    </source>
</evidence>
<name>F0ZM26_DICPU</name>
<dbReference type="GO" id="GO:0005524">
    <property type="term" value="F:ATP binding"/>
    <property type="evidence" value="ECO:0007669"/>
    <property type="project" value="UniProtKB-UniRule"/>
</dbReference>
<keyword evidence="4 7" id="KW-0067">ATP-binding</keyword>
<feature type="non-terminal residue" evidence="10">
    <location>
        <position position="260"/>
    </location>
</feature>
<dbReference type="OMA" id="DMAKSEN"/>
<dbReference type="Gene3D" id="3.40.850.10">
    <property type="entry name" value="Kinesin motor domain"/>
    <property type="match status" value="1"/>
</dbReference>
<dbReference type="PRINTS" id="PR00380">
    <property type="entry name" value="KINESINHEAVY"/>
</dbReference>
<feature type="non-terminal residue" evidence="10">
    <location>
        <position position="1"/>
    </location>
</feature>
<dbReference type="SMART" id="SM00129">
    <property type="entry name" value="KISc"/>
    <property type="match status" value="1"/>
</dbReference>
<dbReference type="AlphaFoldDB" id="F0ZM26"/>
<dbReference type="GO" id="GO:0003777">
    <property type="term" value="F:microtubule motor activity"/>
    <property type="evidence" value="ECO:0000318"/>
    <property type="project" value="GO_Central"/>
</dbReference>
<feature type="domain" description="Kinesin motor" evidence="9">
    <location>
        <begin position="1"/>
        <end position="260"/>
    </location>
</feature>
<dbReference type="InterPro" id="IPR036961">
    <property type="entry name" value="Kinesin_motor_dom_sf"/>
</dbReference>
<keyword evidence="5" id="KW-0175">Coiled coil</keyword>
<dbReference type="KEGG" id="dpp:DICPUDRAFT_8673"/>
<dbReference type="InterPro" id="IPR001752">
    <property type="entry name" value="Kinesin_motor_dom"/>
</dbReference>
<evidence type="ECO:0000259" key="9">
    <source>
        <dbReference type="PROSITE" id="PS50067"/>
    </source>
</evidence>
<dbReference type="PROSITE" id="PS00411">
    <property type="entry name" value="KINESIN_MOTOR_1"/>
    <property type="match status" value="1"/>
</dbReference>
<dbReference type="PANTHER" id="PTHR47968:SF36">
    <property type="entry name" value="KINESIN HEAVY CHAIN ISOFORM X1"/>
    <property type="match status" value="1"/>
</dbReference>
<dbReference type="GO" id="GO:0016887">
    <property type="term" value="F:ATP hydrolysis activity"/>
    <property type="evidence" value="ECO:0000318"/>
    <property type="project" value="GO_Central"/>
</dbReference>
<evidence type="ECO:0000256" key="4">
    <source>
        <dbReference type="ARBA" id="ARBA00022840"/>
    </source>
</evidence>
<dbReference type="GeneID" id="10501893"/>
<evidence type="ECO:0000256" key="2">
    <source>
        <dbReference type="ARBA" id="ARBA00022701"/>
    </source>
</evidence>
<dbReference type="EMBL" id="GL871075">
    <property type="protein sequence ID" value="EGC34994.1"/>
    <property type="molecule type" value="Genomic_DNA"/>
</dbReference>
<organism evidence="10 11">
    <name type="scientific">Dictyostelium purpureum</name>
    <name type="common">Slime mold</name>
    <dbReference type="NCBI Taxonomy" id="5786"/>
    <lineage>
        <taxon>Eukaryota</taxon>
        <taxon>Amoebozoa</taxon>
        <taxon>Evosea</taxon>
        <taxon>Eumycetozoa</taxon>
        <taxon>Dictyostelia</taxon>
        <taxon>Dictyosteliales</taxon>
        <taxon>Dictyosteliaceae</taxon>
        <taxon>Dictyostelium</taxon>
    </lineage>
</organism>
<dbReference type="InParanoid" id="F0ZM26"/>
<keyword evidence="1" id="KW-0813">Transport</keyword>
<dbReference type="PROSITE" id="PS50067">
    <property type="entry name" value="KINESIN_MOTOR_2"/>
    <property type="match status" value="1"/>
</dbReference>
<evidence type="ECO:0000313" key="10">
    <source>
        <dbReference type="EMBL" id="EGC34994.1"/>
    </source>
</evidence>
<evidence type="ECO:0000256" key="6">
    <source>
        <dbReference type="ARBA" id="ARBA00023175"/>
    </source>
</evidence>
<dbReference type="GO" id="GO:0008017">
    <property type="term" value="F:microtubule binding"/>
    <property type="evidence" value="ECO:0000318"/>
    <property type="project" value="GO_Central"/>
</dbReference>
<dbReference type="GO" id="GO:0005871">
    <property type="term" value="C:kinesin complex"/>
    <property type="evidence" value="ECO:0000318"/>
    <property type="project" value="GO_Central"/>
</dbReference>
<keyword evidence="2 8" id="KW-0493">Microtubule</keyword>
<dbReference type="Pfam" id="PF00225">
    <property type="entry name" value="Kinesin"/>
    <property type="match status" value="1"/>
</dbReference>
<protein>
    <recommendedName>
        <fullName evidence="8">Kinesin-like protein</fullName>
    </recommendedName>
</protein>
<dbReference type="InterPro" id="IPR027417">
    <property type="entry name" value="P-loop_NTPase"/>
</dbReference>
<dbReference type="GO" id="GO:0007018">
    <property type="term" value="P:microtubule-based movement"/>
    <property type="evidence" value="ECO:0000318"/>
    <property type="project" value="GO_Central"/>
</dbReference>